<evidence type="ECO:0000313" key="5">
    <source>
        <dbReference type="EMBL" id="KAK2853070.1"/>
    </source>
</evidence>
<feature type="region of interest" description="Disordered" evidence="4">
    <location>
        <begin position="235"/>
        <end position="267"/>
    </location>
</feature>
<dbReference type="PANTHER" id="PTHR14455">
    <property type="entry name" value="ASKOPOS"/>
    <property type="match status" value="1"/>
</dbReference>
<accession>A0AA88NG87</accession>
<dbReference type="InterPro" id="IPR026097">
    <property type="entry name" value="S100PBP"/>
</dbReference>
<sequence>MADRKEPVKAISYKGSDKKYFQHLKPLSIYSRMVYCKAFGSCSGNRSLSPDEPSWTLTVEFGNSRASVGRKRRLDDSCLDDTYDTPPKKPCLDKRSSPDSASVLESFGTFRKVKLVTPQPSTLALDRIKRVEKTLSDQESLGLSWIDGSDKTDGQSSVSFSDVHSSSPVILHKEVIAFDCDVDEIMCLSPIDTADVRADGLEDFIQSYQSSYEEQRQAEKRCSSRQIQGKAECSLGRDDQTGSDEGYVTKSFFTPEPGETKDTTESEISKNEELNFTKSYKMTISNLSNDRSPPVSIPIASTPLDKSREFVRRTPLSPKLNLEKASWSSPAIIRQPVKDSSAVSLSAYVNLAADYTEASTTIPFSIVNEGKEANVPREGTTAIHKSLVCRDQENRTAIRVREDVRSVSQQQAASDIQVMFREETDSEDSFNDSLPLQVQVKSKVVLPNKQQPEAVKAPAHQQPASDGRRNAFRDVPRPVVLYREEDWEKKKEVYVDSVTRHITDNVKDGVMTELFHLMNTVANQDRAGDGRKWQHPSDLTRRNYRLRNTGRLLSLDEWQILNFRNHRRFVKVPQVFRRSSVH</sequence>
<comment type="subcellular location">
    <subcellularLocation>
        <location evidence="1">Nucleus</location>
    </subcellularLocation>
</comment>
<feature type="region of interest" description="Disordered" evidence="4">
    <location>
        <begin position="452"/>
        <end position="471"/>
    </location>
</feature>
<gene>
    <name evidence="5" type="ORF">Q7C36_008271</name>
</gene>
<evidence type="ECO:0000256" key="2">
    <source>
        <dbReference type="ARBA" id="ARBA00020595"/>
    </source>
</evidence>
<evidence type="ECO:0000256" key="3">
    <source>
        <dbReference type="ARBA" id="ARBA00023242"/>
    </source>
</evidence>
<evidence type="ECO:0000256" key="1">
    <source>
        <dbReference type="ARBA" id="ARBA00004123"/>
    </source>
</evidence>
<keyword evidence="3" id="KW-0539">Nucleus</keyword>
<protein>
    <recommendedName>
        <fullName evidence="2">S100P-binding protein</fullName>
    </recommendedName>
</protein>
<dbReference type="GO" id="GO:0005634">
    <property type="term" value="C:nucleus"/>
    <property type="evidence" value="ECO:0007669"/>
    <property type="project" value="UniProtKB-SubCell"/>
</dbReference>
<name>A0AA88NG87_TACVA</name>
<comment type="caution">
    <text evidence="5">The sequence shown here is derived from an EMBL/GenBank/DDBJ whole genome shotgun (WGS) entry which is preliminary data.</text>
</comment>
<reference evidence="5" key="1">
    <citation type="submission" date="2023-08" db="EMBL/GenBank/DDBJ databases">
        <title>Pelteobagrus vachellii genome.</title>
        <authorList>
            <person name="Liu H."/>
        </authorList>
    </citation>
    <scope>NUCLEOTIDE SEQUENCE</scope>
    <source>
        <strain evidence="5">PRFRI_2022a</strain>
        <tissue evidence="5">Muscle</tissue>
    </source>
</reference>
<dbReference type="Pfam" id="PF15427">
    <property type="entry name" value="S100PBPR"/>
    <property type="match status" value="1"/>
</dbReference>
<dbReference type="EMBL" id="JAVHJS010000007">
    <property type="protein sequence ID" value="KAK2853070.1"/>
    <property type="molecule type" value="Genomic_DNA"/>
</dbReference>
<keyword evidence="6" id="KW-1185">Reference proteome</keyword>
<dbReference type="GO" id="GO:0048306">
    <property type="term" value="F:calcium-dependent protein binding"/>
    <property type="evidence" value="ECO:0007669"/>
    <property type="project" value="InterPro"/>
</dbReference>
<dbReference type="Proteomes" id="UP001187315">
    <property type="component" value="Unassembled WGS sequence"/>
</dbReference>
<evidence type="ECO:0000313" key="6">
    <source>
        <dbReference type="Proteomes" id="UP001187315"/>
    </source>
</evidence>
<proteinExistence type="predicted"/>
<evidence type="ECO:0000256" key="4">
    <source>
        <dbReference type="SAM" id="MobiDB-lite"/>
    </source>
</evidence>
<organism evidence="5 6">
    <name type="scientific">Tachysurus vachellii</name>
    <name type="common">Darkbarbel catfish</name>
    <name type="synonym">Pelteobagrus vachellii</name>
    <dbReference type="NCBI Taxonomy" id="175792"/>
    <lineage>
        <taxon>Eukaryota</taxon>
        <taxon>Metazoa</taxon>
        <taxon>Chordata</taxon>
        <taxon>Craniata</taxon>
        <taxon>Vertebrata</taxon>
        <taxon>Euteleostomi</taxon>
        <taxon>Actinopterygii</taxon>
        <taxon>Neopterygii</taxon>
        <taxon>Teleostei</taxon>
        <taxon>Ostariophysi</taxon>
        <taxon>Siluriformes</taxon>
        <taxon>Bagridae</taxon>
        <taxon>Tachysurus</taxon>
    </lineage>
</organism>
<dbReference type="AlphaFoldDB" id="A0AA88NG87"/>
<dbReference type="PANTHER" id="PTHR14455:SF0">
    <property type="entry name" value="S100P-BINDING PROTEIN"/>
    <property type="match status" value="1"/>
</dbReference>
<feature type="compositionally biased region" description="Basic and acidic residues" evidence="4">
    <location>
        <begin position="258"/>
        <end position="267"/>
    </location>
</feature>